<sequence length="149" mass="17931">MRLWHYELLSVLPRCQLVSQLRECTAIAKNIHKYGTPNHLLVNKISDYDIRDFNIYCNKVIYYMLQRGYNVSESTLDKLEEYTNFKLVGSPSLEYSTVFKDWHNKEYLRICMANLYEKHISQGESQITDEEWQKIIDKYKKITKEEYKV</sequence>
<dbReference type="EMBL" id="BK032555">
    <property type="protein sequence ID" value="DAF47369.1"/>
    <property type="molecule type" value="Genomic_DNA"/>
</dbReference>
<organism evidence="1">
    <name type="scientific">Phage sp. ctGns7</name>
    <dbReference type="NCBI Taxonomy" id="2828003"/>
    <lineage>
        <taxon>Viruses</taxon>
    </lineage>
</organism>
<name>A0A8S5S8S7_9VIRU</name>
<proteinExistence type="predicted"/>
<evidence type="ECO:0000313" key="1">
    <source>
        <dbReference type="EMBL" id="DAF47369.1"/>
    </source>
</evidence>
<reference evidence="1" key="1">
    <citation type="journal article" date="2021" name="Proc. Natl. Acad. Sci. U.S.A.">
        <title>A Catalog of Tens of Thousands of Viruses from Human Metagenomes Reveals Hidden Associations with Chronic Diseases.</title>
        <authorList>
            <person name="Tisza M.J."/>
            <person name="Buck C.B."/>
        </authorList>
    </citation>
    <scope>NUCLEOTIDE SEQUENCE</scope>
    <source>
        <strain evidence="1">CtGns7</strain>
    </source>
</reference>
<accession>A0A8S5S8S7</accession>
<dbReference type="InterPro" id="IPR004260">
    <property type="entry name" value="Pyr-dimer_DNA_glycosylase"/>
</dbReference>
<dbReference type="Pfam" id="PF03013">
    <property type="entry name" value="Pyr_excise"/>
    <property type="match status" value="1"/>
</dbReference>
<protein>
    <submittedName>
        <fullName evidence="1">Pyrimidine dimer DNA glycosylase</fullName>
    </submittedName>
</protein>